<gene>
    <name evidence="1" type="ORF">LY90DRAFT_512782</name>
</gene>
<reference evidence="1 2" key="1">
    <citation type="submission" date="2016-08" db="EMBL/GenBank/DDBJ databases">
        <title>A Parts List for Fungal Cellulosomes Revealed by Comparative Genomics.</title>
        <authorList>
            <consortium name="DOE Joint Genome Institute"/>
            <person name="Haitjema C.H."/>
            <person name="Gilmore S.P."/>
            <person name="Henske J.K."/>
            <person name="Solomon K.V."/>
            <person name="De Groot R."/>
            <person name="Kuo A."/>
            <person name="Mondo S.J."/>
            <person name="Salamov A.A."/>
            <person name="Labutti K."/>
            <person name="Zhao Z."/>
            <person name="Chiniquy J."/>
            <person name="Barry K."/>
            <person name="Brewer H.M."/>
            <person name="Purvine S.O."/>
            <person name="Wright A.T."/>
            <person name="Boxma B."/>
            <person name="Van Alen T."/>
            <person name="Hackstein J.H."/>
            <person name="Baker S.E."/>
            <person name="Grigoriev I.V."/>
            <person name="O'Malley M.A."/>
        </authorList>
    </citation>
    <scope>NUCLEOTIDE SEQUENCE [LARGE SCALE GENOMIC DNA]</scope>
    <source>
        <strain evidence="1 2">G1</strain>
    </source>
</reference>
<accession>A0A1Y2B6X2</accession>
<evidence type="ECO:0000313" key="2">
    <source>
        <dbReference type="Proteomes" id="UP000193920"/>
    </source>
</evidence>
<dbReference type="Proteomes" id="UP000193920">
    <property type="component" value="Unassembled WGS sequence"/>
</dbReference>
<sequence>MPLLTTQSISLLTSSSNNNLSIDTDYIISYSVSTTTNISVSTTQNITLPISTSTSASSSTMKTFYLALSSIHSITLSIISLPSISLIPEIVTSKILYSFSNFKQKK</sequence>
<comment type="caution">
    <text evidence="1">The sequence shown here is derived from an EMBL/GenBank/DDBJ whole genome shotgun (WGS) entry which is preliminary data.</text>
</comment>
<name>A0A1Y2B6X2_9FUNG</name>
<protein>
    <submittedName>
        <fullName evidence="1">Uncharacterized protein</fullName>
    </submittedName>
</protein>
<dbReference type="EMBL" id="MCOG01000177">
    <property type="protein sequence ID" value="ORY29855.1"/>
    <property type="molecule type" value="Genomic_DNA"/>
</dbReference>
<proteinExistence type="predicted"/>
<organism evidence="1 2">
    <name type="scientific">Neocallimastix californiae</name>
    <dbReference type="NCBI Taxonomy" id="1754190"/>
    <lineage>
        <taxon>Eukaryota</taxon>
        <taxon>Fungi</taxon>
        <taxon>Fungi incertae sedis</taxon>
        <taxon>Chytridiomycota</taxon>
        <taxon>Chytridiomycota incertae sedis</taxon>
        <taxon>Neocallimastigomycetes</taxon>
        <taxon>Neocallimastigales</taxon>
        <taxon>Neocallimastigaceae</taxon>
        <taxon>Neocallimastix</taxon>
    </lineage>
</organism>
<dbReference type="AlphaFoldDB" id="A0A1Y2B6X2"/>
<keyword evidence="2" id="KW-1185">Reference proteome</keyword>
<evidence type="ECO:0000313" key="1">
    <source>
        <dbReference type="EMBL" id="ORY29855.1"/>
    </source>
</evidence>